<keyword evidence="1" id="KW-0732">Signal</keyword>
<organism evidence="2 3">
    <name type="scientific">Lentinus tigrinus ALCF2SS1-6</name>
    <dbReference type="NCBI Taxonomy" id="1328759"/>
    <lineage>
        <taxon>Eukaryota</taxon>
        <taxon>Fungi</taxon>
        <taxon>Dikarya</taxon>
        <taxon>Basidiomycota</taxon>
        <taxon>Agaricomycotina</taxon>
        <taxon>Agaricomycetes</taxon>
        <taxon>Polyporales</taxon>
        <taxon>Polyporaceae</taxon>
        <taxon>Lentinus</taxon>
    </lineage>
</organism>
<proteinExistence type="predicted"/>
<sequence>MVVLWRALVILPALHGKSDALTYAHDHNGHSRTSGRGSLAVQFSRIEVNIMAYKVVGGSRRNSDIACQTYSLIHAPLQLPRHRKSCPQAPT</sequence>
<accession>A0A5C2SQQ6</accession>
<reference evidence="2" key="1">
    <citation type="journal article" date="2018" name="Genome Biol. Evol.">
        <title>Genomics and development of Lentinus tigrinus, a white-rot wood-decaying mushroom with dimorphic fruiting bodies.</title>
        <authorList>
            <person name="Wu B."/>
            <person name="Xu Z."/>
            <person name="Knudson A."/>
            <person name="Carlson A."/>
            <person name="Chen N."/>
            <person name="Kovaka S."/>
            <person name="LaButti K."/>
            <person name="Lipzen A."/>
            <person name="Pennachio C."/>
            <person name="Riley R."/>
            <person name="Schakwitz W."/>
            <person name="Umezawa K."/>
            <person name="Ohm R.A."/>
            <person name="Grigoriev I.V."/>
            <person name="Nagy L.G."/>
            <person name="Gibbons J."/>
            <person name="Hibbett D."/>
        </authorList>
    </citation>
    <scope>NUCLEOTIDE SEQUENCE [LARGE SCALE GENOMIC DNA]</scope>
    <source>
        <strain evidence="2">ALCF2SS1-6</strain>
    </source>
</reference>
<evidence type="ECO:0008006" key="4">
    <source>
        <dbReference type="Google" id="ProtNLM"/>
    </source>
</evidence>
<evidence type="ECO:0000256" key="1">
    <source>
        <dbReference type="SAM" id="SignalP"/>
    </source>
</evidence>
<feature type="signal peptide" evidence="1">
    <location>
        <begin position="1"/>
        <end position="20"/>
    </location>
</feature>
<dbReference type="Proteomes" id="UP000313359">
    <property type="component" value="Unassembled WGS sequence"/>
</dbReference>
<name>A0A5C2SQQ6_9APHY</name>
<evidence type="ECO:0000313" key="3">
    <source>
        <dbReference type="Proteomes" id="UP000313359"/>
    </source>
</evidence>
<evidence type="ECO:0000313" key="2">
    <source>
        <dbReference type="EMBL" id="RPD66142.1"/>
    </source>
</evidence>
<protein>
    <recommendedName>
        <fullName evidence="4">Secreted protein</fullName>
    </recommendedName>
</protein>
<dbReference type="EMBL" id="ML122251">
    <property type="protein sequence ID" value="RPD66142.1"/>
    <property type="molecule type" value="Genomic_DNA"/>
</dbReference>
<keyword evidence="3" id="KW-1185">Reference proteome</keyword>
<dbReference type="AlphaFoldDB" id="A0A5C2SQQ6"/>
<gene>
    <name evidence="2" type="ORF">L227DRAFT_133746</name>
</gene>
<feature type="chain" id="PRO_5022844918" description="Secreted protein" evidence="1">
    <location>
        <begin position="21"/>
        <end position="91"/>
    </location>
</feature>